<keyword evidence="1" id="KW-0472">Membrane</keyword>
<proteinExistence type="predicted"/>
<gene>
    <name evidence="2" type="ORF">CURHAP_LOCUS28155</name>
    <name evidence="3" type="ORF">ORAREDHAP_LOCUS27820</name>
</gene>
<keyword evidence="1" id="KW-0812">Transmembrane</keyword>
<evidence type="ECO:0000313" key="2">
    <source>
        <dbReference type="EMBL" id="CAB4277985.1"/>
    </source>
</evidence>
<dbReference type="EMBL" id="CAEKKB010000004">
    <property type="protein sequence ID" value="CAB4308395.1"/>
    <property type="molecule type" value="Genomic_DNA"/>
</dbReference>
<dbReference type="AlphaFoldDB" id="A0A6J5URX5"/>
<reference evidence="5" key="1">
    <citation type="journal article" date="2020" name="Genome Biol.">
        <title>Gamete binning: chromosome-level and haplotype-resolved genome assembly enabled by high-throughput single-cell sequencing of gamete genomes.</title>
        <authorList>
            <person name="Campoy J.A."/>
            <person name="Sun H."/>
            <person name="Goel M."/>
            <person name="Jiao W.-B."/>
            <person name="Folz-Donahue K."/>
            <person name="Wang N."/>
            <person name="Rubio M."/>
            <person name="Liu C."/>
            <person name="Kukat C."/>
            <person name="Ruiz D."/>
            <person name="Huettel B."/>
            <person name="Schneeberger K."/>
        </authorList>
    </citation>
    <scope>NUCLEOTIDE SEQUENCE [LARGE SCALE GENOMIC DNA]</scope>
    <source>
        <strain evidence="5">cv. Rojo Pasion</strain>
    </source>
</reference>
<protein>
    <submittedName>
        <fullName evidence="2">Uncharacterized protein</fullName>
    </submittedName>
</protein>
<organism evidence="2 4">
    <name type="scientific">Prunus armeniaca</name>
    <name type="common">Apricot</name>
    <name type="synonym">Armeniaca vulgaris</name>
    <dbReference type="NCBI Taxonomy" id="36596"/>
    <lineage>
        <taxon>Eukaryota</taxon>
        <taxon>Viridiplantae</taxon>
        <taxon>Streptophyta</taxon>
        <taxon>Embryophyta</taxon>
        <taxon>Tracheophyta</taxon>
        <taxon>Spermatophyta</taxon>
        <taxon>Magnoliopsida</taxon>
        <taxon>eudicotyledons</taxon>
        <taxon>Gunneridae</taxon>
        <taxon>Pentapetalae</taxon>
        <taxon>rosids</taxon>
        <taxon>fabids</taxon>
        <taxon>Rosales</taxon>
        <taxon>Rosaceae</taxon>
        <taxon>Amygdaloideae</taxon>
        <taxon>Amygdaleae</taxon>
        <taxon>Prunus</taxon>
    </lineage>
</organism>
<evidence type="ECO:0000256" key="1">
    <source>
        <dbReference type="SAM" id="Phobius"/>
    </source>
</evidence>
<sequence length="94" mass="10518">MDINSSFSRVSLQDMVVCLGSNRITIIWEHIFEQHHFVHFGAVFMALCSISLVTSLFICLRKSETPMALISSAQVFPFGADMESEDEEGGEDDD</sequence>
<dbReference type="EMBL" id="CAEKDK010000004">
    <property type="protein sequence ID" value="CAB4277985.1"/>
    <property type="molecule type" value="Genomic_DNA"/>
</dbReference>
<dbReference type="Proteomes" id="UP000507222">
    <property type="component" value="Unassembled WGS sequence"/>
</dbReference>
<evidence type="ECO:0000313" key="3">
    <source>
        <dbReference type="EMBL" id="CAB4308395.1"/>
    </source>
</evidence>
<accession>A0A6J5URX5</accession>
<keyword evidence="1" id="KW-1133">Transmembrane helix</keyword>
<reference evidence="2 4" key="2">
    <citation type="submission" date="2020-05" db="EMBL/GenBank/DDBJ databases">
        <authorList>
            <person name="Campoy J."/>
            <person name="Schneeberger K."/>
            <person name="Spophaly S."/>
        </authorList>
    </citation>
    <scope>NUCLEOTIDE SEQUENCE [LARGE SCALE GENOMIC DNA]</scope>
    <source>
        <strain evidence="2">PruArmRojPasFocal</strain>
    </source>
</reference>
<evidence type="ECO:0000313" key="4">
    <source>
        <dbReference type="Proteomes" id="UP000507222"/>
    </source>
</evidence>
<feature type="transmembrane region" description="Helical" evidence="1">
    <location>
        <begin position="37"/>
        <end position="60"/>
    </location>
</feature>
<keyword evidence="5" id="KW-1185">Reference proteome</keyword>
<evidence type="ECO:0000313" key="5">
    <source>
        <dbReference type="Proteomes" id="UP000507245"/>
    </source>
</evidence>
<name>A0A6J5URX5_PRUAR</name>
<dbReference type="Proteomes" id="UP000507245">
    <property type="component" value="Unassembled WGS sequence"/>
</dbReference>